<name>A0A916VSN8_9RHOB</name>
<sequence>MRREFGQQVFCLRVLKMTKVIIHVGSHKTGTTLLQSVLADNRAALKERGVYYPETYRFIGKKRSTAISTNAHFEVPKSLGIYGAQDREELAGFRQHLLEIRQEYSKIILSAETFYRMLPNKTNLSTAERSAATNIRGLRSIIFARLAELLDGFDAEILVYFRRPDSFAESMYTEGIVNGKSTRSFEEFQNFQKFRFDYGAQIATFKQFFPVRHFVYENRAKGGLIGNMFSDLGIGAVFQQDAVMERRSVPKPATLWLRRFKKLPKFTKRAFNQRKLFAYLPEHRRFFGDDTTYGFWRTPKERDAFTAEALRYAPELDFPAAPSTVPEVCEWSQDDHAKAEAAFRDWREREQDWIKQRRKNRIKPFMIDRDPGE</sequence>
<dbReference type="AlphaFoldDB" id="A0A916VSN8"/>
<gene>
    <name evidence="1" type="ORF">GCM10011498_30470</name>
</gene>
<evidence type="ECO:0000313" key="1">
    <source>
        <dbReference type="EMBL" id="GGA27336.1"/>
    </source>
</evidence>
<dbReference type="InterPro" id="IPR027417">
    <property type="entry name" value="P-loop_NTPase"/>
</dbReference>
<dbReference type="EMBL" id="BMKA01000004">
    <property type="protein sequence ID" value="GGA27336.1"/>
    <property type="molecule type" value="Genomic_DNA"/>
</dbReference>
<evidence type="ECO:0000313" key="2">
    <source>
        <dbReference type="Proteomes" id="UP000628017"/>
    </source>
</evidence>
<dbReference type="SUPFAM" id="SSF52540">
    <property type="entry name" value="P-loop containing nucleoside triphosphate hydrolases"/>
    <property type="match status" value="1"/>
</dbReference>
<keyword evidence="2" id="KW-1185">Reference proteome</keyword>
<protein>
    <submittedName>
        <fullName evidence="1">Uncharacterized protein</fullName>
    </submittedName>
</protein>
<organism evidence="1 2">
    <name type="scientific">Neptunicoccus cionae</name>
    <dbReference type="NCBI Taxonomy" id="2035344"/>
    <lineage>
        <taxon>Bacteria</taxon>
        <taxon>Pseudomonadati</taxon>
        <taxon>Pseudomonadota</taxon>
        <taxon>Alphaproteobacteria</taxon>
        <taxon>Rhodobacterales</taxon>
        <taxon>Paracoccaceae</taxon>
        <taxon>Neptunicoccus</taxon>
    </lineage>
</organism>
<dbReference type="Proteomes" id="UP000628017">
    <property type="component" value="Unassembled WGS sequence"/>
</dbReference>
<proteinExistence type="predicted"/>
<reference evidence="1" key="1">
    <citation type="journal article" date="2014" name="Int. J. Syst. Evol. Microbiol.">
        <title>Complete genome sequence of Corynebacterium casei LMG S-19264T (=DSM 44701T), isolated from a smear-ripened cheese.</title>
        <authorList>
            <consortium name="US DOE Joint Genome Institute (JGI-PGF)"/>
            <person name="Walter F."/>
            <person name="Albersmeier A."/>
            <person name="Kalinowski J."/>
            <person name="Ruckert C."/>
        </authorList>
    </citation>
    <scope>NUCLEOTIDE SEQUENCE</scope>
    <source>
        <strain evidence="1">CGMCC 1.15880</strain>
    </source>
</reference>
<reference evidence="1" key="2">
    <citation type="submission" date="2020-09" db="EMBL/GenBank/DDBJ databases">
        <authorList>
            <person name="Sun Q."/>
            <person name="Zhou Y."/>
        </authorList>
    </citation>
    <scope>NUCLEOTIDE SEQUENCE</scope>
    <source>
        <strain evidence="1">CGMCC 1.15880</strain>
    </source>
</reference>
<dbReference type="Gene3D" id="3.40.50.300">
    <property type="entry name" value="P-loop containing nucleotide triphosphate hydrolases"/>
    <property type="match status" value="1"/>
</dbReference>
<accession>A0A916VSN8</accession>
<comment type="caution">
    <text evidence="1">The sequence shown here is derived from an EMBL/GenBank/DDBJ whole genome shotgun (WGS) entry which is preliminary data.</text>
</comment>